<feature type="transmembrane region" description="Helical" evidence="3">
    <location>
        <begin position="12"/>
        <end position="31"/>
    </location>
</feature>
<keyword evidence="3" id="KW-1133">Transmembrane helix</keyword>
<dbReference type="Proteomes" id="UP000261032">
    <property type="component" value="Unassembled WGS sequence"/>
</dbReference>
<name>A0A3E3EHC2_9FIRM</name>
<dbReference type="Pfam" id="PF07501">
    <property type="entry name" value="G5"/>
    <property type="match status" value="1"/>
</dbReference>
<reference evidence="6 7" key="1">
    <citation type="submission" date="2018-08" db="EMBL/GenBank/DDBJ databases">
        <title>A genome reference for cultivated species of the human gut microbiota.</title>
        <authorList>
            <person name="Zou Y."/>
            <person name="Xue W."/>
            <person name="Luo G."/>
        </authorList>
    </citation>
    <scope>NUCLEOTIDE SEQUENCE [LARGE SCALE GENOMIC DNA]</scope>
    <source>
        <strain evidence="6 7">OM06-4</strain>
    </source>
</reference>
<sequence length="542" mass="60522">MKRKKLKLKKQAYFVIGGLVILAALILYLILCLVTGGDNFVSNTTINGIKVGNMNKEEARKAIEQQYQNDLNPPTLTLLLDQQEYPVDLTDNLTFDSKKAVDKISKQSNSSFFRRGYNYLFNHDYTVGVKIKNKDLLNEKITNSQILNYSTLTPTNYELKDDKIIFTKGKSGKTAELESVFNTINKALNNYDFKGKIKYSPVEHKLNDEEIKLIHENLSKEAKNATLDKNNNYEIIDSQVGAKFDLEDAVAKYNKTTEGKQFTLNATIIKPEITKEMLEQNLFKDVLGEYATNVSGTSVRKNNVKLSGDKCNGVILLPGEEFSYNNVVGKRTKENGFGEAAAYLNGETVQEVGGGICQTSSTLYNAVLYANLKITERTNHTFVSGYVPIGRDATVSWGGPDFKFKNDQAYPIKIIASYENSRLTTKILGTNVNNIRVELKSQKLASTNYNTKYEDDPTLPEGQTKVKQKGTPGSKAKSWRYVYDANGNLISSNEEAYSVYKGHEEIILRGTMKITEPATPAPTEPTTPAQPETPTIPNNETS</sequence>
<evidence type="ECO:0000256" key="1">
    <source>
        <dbReference type="ARBA" id="ARBA00022729"/>
    </source>
</evidence>
<gene>
    <name evidence="6" type="ORF">DXB93_01310</name>
    <name evidence="5" type="ORF">PM738_03465</name>
</gene>
<organism evidence="6 7">
    <name type="scientific">Thomasclavelia ramosa</name>
    <dbReference type="NCBI Taxonomy" id="1547"/>
    <lineage>
        <taxon>Bacteria</taxon>
        <taxon>Bacillati</taxon>
        <taxon>Bacillota</taxon>
        <taxon>Erysipelotrichia</taxon>
        <taxon>Erysipelotrichales</taxon>
        <taxon>Coprobacillaceae</taxon>
        <taxon>Thomasclavelia</taxon>
    </lineage>
</organism>
<evidence type="ECO:0000313" key="7">
    <source>
        <dbReference type="Proteomes" id="UP000261032"/>
    </source>
</evidence>
<dbReference type="Proteomes" id="UP001211987">
    <property type="component" value="Unassembled WGS sequence"/>
</dbReference>
<evidence type="ECO:0000259" key="4">
    <source>
        <dbReference type="PROSITE" id="PS51109"/>
    </source>
</evidence>
<feature type="region of interest" description="Disordered" evidence="2">
    <location>
        <begin position="515"/>
        <end position="542"/>
    </location>
</feature>
<reference evidence="5" key="2">
    <citation type="submission" date="2023-01" db="EMBL/GenBank/DDBJ databases">
        <title>Human gut microbiome strain richness.</title>
        <authorList>
            <person name="Chen-Liaw A."/>
        </authorList>
    </citation>
    <scope>NUCLEOTIDE SEQUENCE</scope>
    <source>
        <strain evidence="5">1001217st2_G6_1001217B_191108</strain>
    </source>
</reference>
<keyword evidence="3" id="KW-0472">Membrane</keyword>
<evidence type="ECO:0000313" key="5">
    <source>
        <dbReference type="EMBL" id="MDB7082848.1"/>
    </source>
</evidence>
<dbReference type="PANTHER" id="PTHR35788:SF1">
    <property type="entry name" value="EXPORTED PROTEIN"/>
    <property type="match status" value="1"/>
</dbReference>
<dbReference type="PANTHER" id="PTHR35788">
    <property type="entry name" value="EXPORTED PROTEIN-RELATED"/>
    <property type="match status" value="1"/>
</dbReference>
<dbReference type="Pfam" id="PF04294">
    <property type="entry name" value="VanW"/>
    <property type="match status" value="1"/>
</dbReference>
<comment type="caution">
    <text evidence="6">The sequence shown here is derived from an EMBL/GenBank/DDBJ whole genome shotgun (WGS) entry which is preliminary data.</text>
</comment>
<proteinExistence type="predicted"/>
<dbReference type="AlphaFoldDB" id="A0A3E3EHC2"/>
<accession>A0A3E3EHC2</accession>
<dbReference type="InterPro" id="IPR007391">
    <property type="entry name" value="Vancomycin_resist_VanW"/>
</dbReference>
<evidence type="ECO:0000256" key="3">
    <source>
        <dbReference type="SAM" id="Phobius"/>
    </source>
</evidence>
<dbReference type="RefSeq" id="WP_003538625.1">
    <property type="nucleotide sequence ID" value="NZ_AP031443.1"/>
</dbReference>
<dbReference type="Gene3D" id="2.20.230.10">
    <property type="entry name" value="Resuscitation-promoting factor rpfb"/>
    <property type="match status" value="1"/>
</dbReference>
<feature type="region of interest" description="Disordered" evidence="2">
    <location>
        <begin position="451"/>
        <end position="474"/>
    </location>
</feature>
<dbReference type="EMBL" id="QUSL01000001">
    <property type="protein sequence ID" value="RGD87325.1"/>
    <property type="molecule type" value="Genomic_DNA"/>
</dbReference>
<evidence type="ECO:0000313" key="6">
    <source>
        <dbReference type="EMBL" id="RGD87325.1"/>
    </source>
</evidence>
<dbReference type="EMBL" id="JAQLKE010000004">
    <property type="protein sequence ID" value="MDB7082848.1"/>
    <property type="molecule type" value="Genomic_DNA"/>
</dbReference>
<dbReference type="InterPro" id="IPR011098">
    <property type="entry name" value="G5_dom"/>
</dbReference>
<dbReference type="SMART" id="SM01208">
    <property type="entry name" value="G5"/>
    <property type="match status" value="1"/>
</dbReference>
<keyword evidence="1" id="KW-0732">Signal</keyword>
<keyword evidence="3" id="KW-0812">Transmembrane</keyword>
<feature type="compositionally biased region" description="Low complexity" evidence="2">
    <location>
        <begin position="526"/>
        <end position="535"/>
    </location>
</feature>
<dbReference type="InterPro" id="IPR052913">
    <property type="entry name" value="Glycopeptide_resist_protein"/>
</dbReference>
<dbReference type="PROSITE" id="PS51109">
    <property type="entry name" value="G5"/>
    <property type="match status" value="1"/>
</dbReference>
<evidence type="ECO:0000256" key="2">
    <source>
        <dbReference type="SAM" id="MobiDB-lite"/>
    </source>
</evidence>
<feature type="domain" description="G5" evidence="4">
    <location>
        <begin position="432"/>
        <end position="513"/>
    </location>
</feature>
<protein>
    <submittedName>
        <fullName evidence="5">VanW family protein</fullName>
    </submittedName>
</protein>